<reference evidence="2 3" key="1">
    <citation type="submission" date="2012-11" db="EMBL/GenBank/DDBJ databases">
        <title>FINISHED of Natronococcus occultus SP4, DSM 3396.</title>
        <authorList>
            <consortium name="DOE Joint Genome Institute"/>
            <person name="Eisen J."/>
            <person name="Huntemann M."/>
            <person name="Wei C.-L."/>
            <person name="Han J."/>
            <person name="Detter J.C."/>
            <person name="Han C."/>
            <person name="Tapia R."/>
            <person name="Chen A."/>
            <person name="Kyrpides N."/>
            <person name="Mavromatis K."/>
            <person name="Markowitz V."/>
            <person name="Szeto E."/>
            <person name="Ivanova N."/>
            <person name="Mikhailova N."/>
            <person name="Ovchinnikova G."/>
            <person name="Pagani I."/>
            <person name="Pati A."/>
            <person name="Goodwin L."/>
            <person name="Nordberg H.P."/>
            <person name="Cantor M.N."/>
            <person name="Hua S.X."/>
            <person name="Woyke T."/>
            <person name="Eisen J."/>
            <person name="Klenk H.-P."/>
            <person name="Klenk H.-P."/>
        </authorList>
    </citation>
    <scope>NUCLEOTIDE SEQUENCE [LARGE SCALE GENOMIC DNA]</scope>
    <source>
        <strain evidence="2 3">SP4</strain>
    </source>
</reference>
<protein>
    <recommendedName>
        <fullName evidence="1">DUF488 domain-containing protein</fullName>
    </recommendedName>
</protein>
<dbReference type="AlphaFoldDB" id="L0JWQ0"/>
<dbReference type="RefSeq" id="WP_015320646.1">
    <property type="nucleotide sequence ID" value="NC_019974.1"/>
</dbReference>
<dbReference type="eggNOG" id="arCOG00723">
    <property type="taxonomic scope" value="Archaea"/>
</dbReference>
<dbReference type="Proteomes" id="UP000010878">
    <property type="component" value="Chromosome"/>
</dbReference>
<proteinExistence type="predicted"/>
<evidence type="ECO:0000313" key="3">
    <source>
        <dbReference type="Proteomes" id="UP000010878"/>
    </source>
</evidence>
<dbReference type="EMBL" id="CP003929">
    <property type="protein sequence ID" value="AGB37196.1"/>
    <property type="molecule type" value="Genomic_DNA"/>
</dbReference>
<accession>L0JWQ0</accession>
<evidence type="ECO:0000313" key="2">
    <source>
        <dbReference type="EMBL" id="AGB37196.1"/>
    </source>
</evidence>
<evidence type="ECO:0000259" key="1">
    <source>
        <dbReference type="Pfam" id="PF22751"/>
    </source>
</evidence>
<dbReference type="OrthoDB" id="200377at2157"/>
<dbReference type="Pfam" id="PF22751">
    <property type="entry name" value="DUF488-N3a"/>
    <property type="match status" value="1"/>
</dbReference>
<sequence length="145" mass="15860">MADGTLADTYVAALQHDLADLPPEATLVGVVRKPAPWFSAAVDENVPELGPPADLLEAVRTAEDDLKMQGLCEEGAHNAAWDRVDFGERYRSHLEGSADAQAALEELTDRLADGESLALVCYENTEKKRCHRTILRGRLEESSSR</sequence>
<dbReference type="InterPro" id="IPR054495">
    <property type="entry name" value="DUF488-N3a"/>
</dbReference>
<feature type="domain" description="DUF488" evidence="1">
    <location>
        <begin position="24"/>
        <end position="142"/>
    </location>
</feature>
<gene>
    <name evidence="2" type="ORF">Natoc_1383</name>
</gene>
<dbReference type="HOGENOM" id="CLU_149106_0_0_2"/>
<keyword evidence="3" id="KW-1185">Reference proteome</keyword>
<dbReference type="GeneID" id="14402986"/>
<dbReference type="KEGG" id="nou:Natoc_1383"/>
<name>L0JWQ0_9EURY</name>
<organism evidence="2 3">
    <name type="scientific">Natronococcus occultus SP4</name>
    <dbReference type="NCBI Taxonomy" id="694430"/>
    <lineage>
        <taxon>Archaea</taxon>
        <taxon>Methanobacteriati</taxon>
        <taxon>Methanobacteriota</taxon>
        <taxon>Stenosarchaea group</taxon>
        <taxon>Halobacteria</taxon>
        <taxon>Halobacteriales</taxon>
        <taxon>Natrialbaceae</taxon>
        <taxon>Natronococcus</taxon>
    </lineage>
</organism>